<dbReference type="CDD" id="cd01392">
    <property type="entry name" value="HTH_LacI"/>
    <property type="match status" value="1"/>
</dbReference>
<dbReference type="PROSITE" id="PS50932">
    <property type="entry name" value="HTH_LACI_2"/>
    <property type="match status" value="1"/>
</dbReference>
<dbReference type="PATRIC" id="fig|1317118.6.peg.211"/>
<feature type="domain" description="HTH lacI-type" evidence="4">
    <location>
        <begin position="5"/>
        <end position="59"/>
    </location>
</feature>
<sequence length="345" mass="37648">MSGKMNLKQLAEHLQLSPTTVSRALNGYPEVKEATRLRVEAAARAVGYSPNAWAKGLATGRAMAIGHVMPVSKSHEMVNPVFGDFITGASEAYLRAGYDMQLTLVDDEDEAMRYRNLRRRGLVDGIIVHAPLPADERIALLREIGLPFVVHGRASELPDDYAWIDMNNRRAFERATEHLLALGHRRIALVNGPERQDFALRRREGVLTALAAQGIEADPALLSSGEMTERLGYTATREMRALPDPPTAIVAASMVVALGIWRALRDEGVTLGREVSVVAHDDDLGYLRNGGDVPVFTATRASVRDAGRRAAEMVLEMIRDPSCAPLQTLIEAELILGQSTGRAPS</sequence>
<dbReference type="InterPro" id="IPR000843">
    <property type="entry name" value="HTH_LacI"/>
</dbReference>
<evidence type="ECO:0000256" key="3">
    <source>
        <dbReference type="ARBA" id="ARBA00023163"/>
    </source>
</evidence>
<evidence type="ECO:0000313" key="5">
    <source>
        <dbReference type="EMBL" id="ETW14447.1"/>
    </source>
</evidence>
<dbReference type="CDD" id="cd20010">
    <property type="entry name" value="PBP1_AglR-like"/>
    <property type="match status" value="1"/>
</dbReference>
<dbReference type="InterPro" id="IPR028082">
    <property type="entry name" value="Peripla_BP_I"/>
</dbReference>
<dbReference type="Pfam" id="PF00356">
    <property type="entry name" value="LacI"/>
    <property type="match status" value="1"/>
</dbReference>
<keyword evidence="2" id="KW-0238">DNA-binding</keyword>
<dbReference type="PANTHER" id="PTHR30146:SF155">
    <property type="entry name" value="ALANINE RACEMASE"/>
    <property type="match status" value="1"/>
</dbReference>
<dbReference type="GO" id="GO:0003700">
    <property type="term" value="F:DNA-binding transcription factor activity"/>
    <property type="evidence" value="ECO:0007669"/>
    <property type="project" value="TreeGrafter"/>
</dbReference>
<gene>
    <name evidence="5" type="ORF">ATO8_01020</name>
</gene>
<keyword evidence="1" id="KW-0805">Transcription regulation</keyword>
<dbReference type="Gene3D" id="3.40.50.2300">
    <property type="match status" value="2"/>
</dbReference>
<comment type="caution">
    <text evidence="5">The sequence shown here is derived from an EMBL/GenBank/DDBJ whole genome shotgun (WGS) entry which is preliminary data.</text>
</comment>
<organism evidence="5 6">
    <name type="scientific">Roseivivax marinus</name>
    <dbReference type="NCBI Taxonomy" id="1379903"/>
    <lineage>
        <taxon>Bacteria</taxon>
        <taxon>Pseudomonadati</taxon>
        <taxon>Pseudomonadota</taxon>
        <taxon>Alphaproteobacteria</taxon>
        <taxon>Rhodobacterales</taxon>
        <taxon>Roseobacteraceae</taxon>
        <taxon>Roseivivax</taxon>
    </lineage>
</organism>
<keyword evidence="3" id="KW-0804">Transcription</keyword>
<evidence type="ECO:0000256" key="2">
    <source>
        <dbReference type="ARBA" id="ARBA00023125"/>
    </source>
</evidence>
<accession>W4HNY0</accession>
<dbReference type="EMBL" id="AQQW01000001">
    <property type="protein sequence ID" value="ETW14447.1"/>
    <property type="molecule type" value="Genomic_DNA"/>
</dbReference>
<name>W4HNY0_9RHOB</name>
<dbReference type="STRING" id="1379903.ATO8_01020"/>
<dbReference type="Pfam" id="PF00532">
    <property type="entry name" value="Peripla_BP_1"/>
    <property type="match status" value="1"/>
</dbReference>
<dbReference type="InterPro" id="IPR010982">
    <property type="entry name" value="Lambda_DNA-bd_dom_sf"/>
</dbReference>
<dbReference type="PANTHER" id="PTHR30146">
    <property type="entry name" value="LACI-RELATED TRANSCRIPTIONAL REPRESSOR"/>
    <property type="match status" value="1"/>
</dbReference>
<dbReference type="Gene3D" id="1.10.260.40">
    <property type="entry name" value="lambda repressor-like DNA-binding domains"/>
    <property type="match status" value="1"/>
</dbReference>
<dbReference type="InterPro" id="IPR001761">
    <property type="entry name" value="Peripla_BP/Lac1_sug-bd_dom"/>
</dbReference>
<keyword evidence="6" id="KW-1185">Reference proteome</keyword>
<evidence type="ECO:0000259" key="4">
    <source>
        <dbReference type="PROSITE" id="PS50932"/>
    </source>
</evidence>
<reference evidence="5 6" key="1">
    <citation type="journal article" date="2014" name="Antonie Van Leeuwenhoek">
        <title>Roseivivax atlanticus sp. nov., isolated from surface seawater of the Atlantic Ocean.</title>
        <authorList>
            <person name="Li G."/>
            <person name="Lai Q."/>
            <person name="Liu X."/>
            <person name="Sun F."/>
            <person name="Shao Z."/>
        </authorList>
    </citation>
    <scope>NUCLEOTIDE SEQUENCE [LARGE SCALE GENOMIC DNA]</scope>
    <source>
        <strain evidence="5 6">22II-s10s</strain>
    </source>
</reference>
<dbReference type="eggNOG" id="COG1609">
    <property type="taxonomic scope" value="Bacteria"/>
</dbReference>
<dbReference type="SMART" id="SM00354">
    <property type="entry name" value="HTH_LACI"/>
    <property type="match status" value="1"/>
</dbReference>
<evidence type="ECO:0000256" key="1">
    <source>
        <dbReference type="ARBA" id="ARBA00023015"/>
    </source>
</evidence>
<dbReference type="SUPFAM" id="SSF53822">
    <property type="entry name" value="Periplasmic binding protein-like I"/>
    <property type="match status" value="1"/>
</dbReference>
<dbReference type="GO" id="GO:0000976">
    <property type="term" value="F:transcription cis-regulatory region binding"/>
    <property type="evidence" value="ECO:0007669"/>
    <property type="project" value="TreeGrafter"/>
</dbReference>
<proteinExistence type="predicted"/>
<dbReference type="SUPFAM" id="SSF47413">
    <property type="entry name" value="lambda repressor-like DNA-binding domains"/>
    <property type="match status" value="1"/>
</dbReference>
<protein>
    <submittedName>
        <fullName evidence="5">LacI family transcriptional regulator</fullName>
    </submittedName>
</protein>
<dbReference type="AlphaFoldDB" id="W4HNY0"/>
<evidence type="ECO:0000313" key="6">
    <source>
        <dbReference type="Proteomes" id="UP000019063"/>
    </source>
</evidence>
<dbReference type="Proteomes" id="UP000019063">
    <property type="component" value="Unassembled WGS sequence"/>
</dbReference>